<proteinExistence type="predicted"/>
<dbReference type="RefSeq" id="WP_207617576.1">
    <property type="nucleotide sequence ID" value="NZ_JAFNLL010000054.1"/>
</dbReference>
<name>A0A939HKI4_9MICC</name>
<dbReference type="EMBL" id="JAFNLL010000054">
    <property type="protein sequence ID" value="MBO1269692.1"/>
    <property type="molecule type" value="Genomic_DNA"/>
</dbReference>
<dbReference type="Pfam" id="PF07929">
    <property type="entry name" value="PRiA4_ORF3"/>
    <property type="match status" value="1"/>
</dbReference>
<accession>A0A939HKI4</accession>
<gene>
    <name evidence="3" type="ORF">J1902_17275</name>
</gene>
<feature type="domain" description="Plasmid pRiA4b Orf3-like" evidence="2">
    <location>
        <begin position="458"/>
        <end position="629"/>
    </location>
</feature>
<reference evidence="3" key="1">
    <citation type="submission" date="2021-03" db="EMBL/GenBank/DDBJ databases">
        <title>A new species, PO-11, isolated from a karst cave deposit.</title>
        <authorList>
            <person name="Zhaoxiaoyong W."/>
        </authorList>
    </citation>
    <scope>NUCLEOTIDE SEQUENCE</scope>
    <source>
        <strain evidence="3">PO-11</strain>
    </source>
</reference>
<comment type="caution">
    <text evidence="3">The sequence shown here is derived from an EMBL/GenBank/DDBJ whole genome shotgun (WGS) entry which is preliminary data.</text>
</comment>
<evidence type="ECO:0000313" key="3">
    <source>
        <dbReference type="EMBL" id="MBO1269692.1"/>
    </source>
</evidence>
<dbReference type="Gene3D" id="3.10.290.30">
    <property type="entry name" value="MM3350-like"/>
    <property type="match status" value="1"/>
</dbReference>
<dbReference type="SUPFAM" id="SSF159941">
    <property type="entry name" value="MM3350-like"/>
    <property type="match status" value="1"/>
</dbReference>
<dbReference type="PANTHER" id="PTHR41878">
    <property type="entry name" value="LEXA REPRESSOR-RELATED"/>
    <property type="match status" value="1"/>
</dbReference>
<evidence type="ECO:0000256" key="1">
    <source>
        <dbReference type="SAM" id="MobiDB-lite"/>
    </source>
</evidence>
<feature type="compositionally biased region" description="Basic residues" evidence="1">
    <location>
        <begin position="1"/>
        <end position="13"/>
    </location>
</feature>
<sequence length="639" mass="69118">MSKKSKRPGRKPGGHLSSVPSANKMPLQLALNLRVVDSLTPDFVHWFEGGIGEAADAMQCLEVVRLFLTTGQALGSGSTATHLQEADLEEVAETLAGTLAGDDDGILDGLYDALHVYVDYLKESGQWTGSQQDYDHVHALLSDETDDNGPDLPDIKIPELTDEEQLRAFSELPLIKRTTRLLEWIGAGKDVTSTGALRLKDIEAAAAAVGVEAKGRKNAKRPLELWEGDEENLSAVLEVGSMHDVPVLREIWLALAQSGILSVGATRAVPGAEAAHWNSKDLTARIRNLRVFLTAFLVDALTTSGGFWSNEPELDNVLAMVLVKGSSAEPLEVSEIADMAENGAGGDIFMTIAAMRARPKLADLAELGLITAGTHYTVPPVVIGSLPPAIALVLMEVDEDFAAEEFGDDPDFAAFAELTDGDGEAYRATAAAPPSNVIHMRDARPAKTAGKPVQNDSTFQLKIQLKGSTPPVWRRVLVPASMRLSELHEVIQTVFDWEDYHLHSFDVGGRRGTRYGPRGDDGMRDEARTALHAVLAKSGDKLDYVYDFGDDWVHVITLEKVLDGGDGQELPRCTGGRGLAPAEDSGGVWGWADKVAIANDPAHEDHEEIREWLGLAPDETLDPKAFDVELADEELDDLR</sequence>
<evidence type="ECO:0000259" key="2">
    <source>
        <dbReference type="Pfam" id="PF07929"/>
    </source>
</evidence>
<organism evidence="3 4">
    <name type="scientific">Arthrobacter cavernae</name>
    <dbReference type="NCBI Taxonomy" id="2817681"/>
    <lineage>
        <taxon>Bacteria</taxon>
        <taxon>Bacillati</taxon>
        <taxon>Actinomycetota</taxon>
        <taxon>Actinomycetes</taxon>
        <taxon>Micrococcales</taxon>
        <taxon>Micrococcaceae</taxon>
        <taxon>Arthrobacter</taxon>
    </lineage>
</organism>
<dbReference type="PANTHER" id="PTHR41878:SF1">
    <property type="entry name" value="TNPR PROTEIN"/>
    <property type="match status" value="1"/>
</dbReference>
<protein>
    <submittedName>
        <fullName evidence="3">Plasmid pRiA4b ORF-3 family protein</fullName>
    </submittedName>
</protein>
<keyword evidence="4" id="KW-1185">Reference proteome</keyword>
<evidence type="ECO:0000313" key="4">
    <source>
        <dbReference type="Proteomes" id="UP000664164"/>
    </source>
</evidence>
<dbReference type="InterPro" id="IPR012912">
    <property type="entry name" value="Plasmid_pRiA4b_Orf3-like"/>
</dbReference>
<dbReference type="InterPro" id="IPR024047">
    <property type="entry name" value="MM3350-like_sf"/>
</dbReference>
<dbReference type="Proteomes" id="UP000664164">
    <property type="component" value="Unassembled WGS sequence"/>
</dbReference>
<feature type="region of interest" description="Disordered" evidence="1">
    <location>
        <begin position="1"/>
        <end position="21"/>
    </location>
</feature>
<dbReference type="AlphaFoldDB" id="A0A939HKI4"/>